<comment type="caution">
    <text evidence="4">The sequence shown here is derived from an EMBL/GenBank/DDBJ whole genome shotgun (WGS) entry which is preliminary data.</text>
</comment>
<keyword evidence="2" id="KW-0028">Amino-acid biosynthesis</keyword>
<keyword evidence="2" id="KW-0057">Aromatic amino acid biosynthesis</keyword>
<dbReference type="PANTHER" id="PTHR21089">
    <property type="entry name" value="SHIKIMATE DEHYDROGENASE"/>
    <property type="match status" value="1"/>
</dbReference>
<evidence type="ECO:0000313" key="4">
    <source>
        <dbReference type="EMBL" id="GEO88059.1"/>
    </source>
</evidence>
<dbReference type="InterPro" id="IPR036291">
    <property type="entry name" value="NAD(P)-bd_dom_sf"/>
</dbReference>
<proteinExistence type="predicted"/>
<dbReference type="PANTHER" id="PTHR21089:SF1">
    <property type="entry name" value="BIFUNCTIONAL 3-DEHYDROQUINATE DEHYDRATASE_SHIKIMATE DEHYDROGENASE, CHLOROPLASTIC"/>
    <property type="match status" value="1"/>
</dbReference>
<dbReference type="InterPro" id="IPR013708">
    <property type="entry name" value="Shikimate_DH-bd_N"/>
</dbReference>
<accession>A0A512HRI3</accession>
<dbReference type="GO" id="GO:0009073">
    <property type="term" value="P:aromatic amino acid family biosynthetic process"/>
    <property type="evidence" value="ECO:0007669"/>
    <property type="project" value="UniProtKB-KW"/>
</dbReference>
<dbReference type="Pfam" id="PF08501">
    <property type="entry name" value="Shikimate_dh_N"/>
    <property type="match status" value="1"/>
</dbReference>
<reference evidence="4 5" key="1">
    <citation type="submission" date="2019-07" db="EMBL/GenBank/DDBJ databases">
        <title>Whole genome shotgun sequence of Aeromicrobium flavum NBRC 107625.</title>
        <authorList>
            <person name="Hosoyama A."/>
            <person name="Uohara A."/>
            <person name="Ohji S."/>
            <person name="Ichikawa N."/>
        </authorList>
    </citation>
    <scope>NUCLEOTIDE SEQUENCE [LARGE SCALE GENOMIC DNA]</scope>
    <source>
        <strain evidence="4 5">NBRC 107625</strain>
    </source>
</reference>
<dbReference type="GO" id="GO:0019632">
    <property type="term" value="P:shikimate metabolic process"/>
    <property type="evidence" value="ECO:0007669"/>
    <property type="project" value="TreeGrafter"/>
</dbReference>
<evidence type="ECO:0000256" key="1">
    <source>
        <dbReference type="ARBA" id="ARBA00004871"/>
    </source>
</evidence>
<gene>
    <name evidence="4" type="primary">aroE</name>
    <name evidence="4" type="ORF">AFL01nite_03860</name>
</gene>
<dbReference type="GO" id="GO:0005829">
    <property type="term" value="C:cytosol"/>
    <property type="evidence" value="ECO:0007669"/>
    <property type="project" value="TreeGrafter"/>
</dbReference>
<dbReference type="AlphaFoldDB" id="A0A512HRI3"/>
<dbReference type="Gene3D" id="3.40.50.720">
    <property type="entry name" value="NAD(P)-binding Rossmann-like Domain"/>
    <property type="match status" value="1"/>
</dbReference>
<dbReference type="InterPro" id="IPR022893">
    <property type="entry name" value="Shikimate_DH_fam"/>
</dbReference>
<sequence length="250" mass="26232">MHRAAYGVLGLDWSYGAFDVQDGELTEFVSEHREGWRGYSVTAPLKREAATLASERDAHVVALGVANTLVAIDGGWSAANTDVPGAMNALREVGVDRLSSVRILGAGATAASVALACQRLGAREIELRVRDTDRAATTARAVEKLGLSVSVVPLQLDVTETVDLLVSTVPGAALAGHEHAYTGTASAVFDVVYDPWPTTLMRSAQSDGRALVTGLDLLAHQAVLQVALMTGETVEPEVLVTAAMEALASR</sequence>
<evidence type="ECO:0000313" key="5">
    <source>
        <dbReference type="Proteomes" id="UP000321769"/>
    </source>
</evidence>
<dbReference type="GO" id="GO:0009423">
    <property type="term" value="P:chorismate biosynthetic process"/>
    <property type="evidence" value="ECO:0007669"/>
    <property type="project" value="TreeGrafter"/>
</dbReference>
<dbReference type="GO" id="GO:0004764">
    <property type="term" value="F:shikimate 3-dehydrogenase (NADP+) activity"/>
    <property type="evidence" value="ECO:0007669"/>
    <property type="project" value="InterPro"/>
</dbReference>
<keyword evidence="5" id="KW-1185">Reference proteome</keyword>
<evidence type="ECO:0000256" key="2">
    <source>
        <dbReference type="ARBA" id="ARBA00023141"/>
    </source>
</evidence>
<protein>
    <submittedName>
        <fullName evidence="4">Shikimate 5-dehydrogenase</fullName>
    </submittedName>
</protein>
<name>A0A512HRI3_9ACTN</name>
<feature type="domain" description="Shikimate dehydrogenase substrate binding N-terminal" evidence="3">
    <location>
        <begin position="1"/>
        <end position="69"/>
    </location>
</feature>
<dbReference type="SUPFAM" id="SSF53223">
    <property type="entry name" value="Aminoacid dehydrogenase-like, N-terminal domain"/>
    <property type="match status" value="1"/>
</dbReference>
<dbReference type="SUPFAM" id="SSF51735">
    <property type="entry name" value="NAD(P)-binding Rossmann-fold domains"/>
    <property type="match status" value="1"/>
</dbReference>
<dbReference type="GO" id="GO:0050661">
    <property type="term" value="F:NADP binding"/>
    <property type="evidence" value="ECO:0007669"/>
    <property type="project" value="TreeGrafter"/>
</dbReference>
<dbReference type="InterPro" id="IPR046346">
    <property type="entry name" value="Aminoacid_DH-like_N_sf"/>
</dbReference>
<comment type="pathway">
    <text evidence="1">Metabolic intermediate biosynthesis; chorismate biosynthesis; chorismate from D-erythrose 4-phosphate and phosphoenolpyruvate: step 4/7.</text>
</comment>
<dbReference type="EMBL" id="BJZQ01000001">
    <property type="protein sequence ID" value="GEO88059.1"/>
    <property type="molecule type" value="Genomic_DNA"/>
</dbReference>
<dbReference type="Proteomes" id="UP000321769">
    <property type="component" value="Unassembled WGS sequence"/>
</dbReference>
<dbReference type="Gene3D" id="3.40.50.10860">
    <property type="entry name" value="Leucine Dehydrogenase, chain A, domain 1"/>
    <property type="match status" value="1"/>
</dbReference>
<evidence type="ECO:0000259" key="3">
    <source>
        <dbReference type="Pfam" id="PF08501"/>
    </source>
</evidence>
<dbReference type="CDD" id="cd01065">
    <property type="entry name" value="NAD_bind_Shikimate_DH"/>
    <property type="match status" value="1"/>
</dbReference>
<organism evidence="4 5">
    <name type="scientific">Aeromicrobium flavum</name>
    <dbReference type="NCBI Taxonomy" id="416568"/>
    <lineage>
        <taxon>Bacteria</taxon>
        <taxon>Bacillati</taxon>
        <taxon>Actinomycetota</taxon>
        <taxon>Actinomycetes</taxon>
        <taxon>Propionibacteriales</taxon>
        <taxon>Nocardioidaceae</taxon>
        <taxon>Aeromicrobium</taxon>
    </lineage>
</organism>